<sequence length="283" mass="29590">MSNEAMRQTWAGAGSGWVENESIFDSLFTPFTEALASAAQLSAGQRLLDIGCGSGTLLAVAADAGAQPVGVDISAAMVDAARRRVPSATVVLADAQSDDLLATAPGPAFDQVVSRFGVMFFADPVAAFANIRRASTPGAGLAFACWRDDDNPMFTLGVDVLTARLDPSPAPPSPTAPGPRSFGDPDRVRRILTESGWGDIGIEPVDAEMDFGFAGTDGIEERLGTILAGTTGSRARAELEPRLGAQGWEELLDEVRASLRSALTGTSLVMPGRIWLVTARNPD</sequence>
<dbReference type="AlphaFoldDB" id="M0QG00"/>
<reference evidence="3 4" key="1">
    <citation type="submission" date="2013-01" db="EMBL/GenBank/DDBJ databases">
        <title>Whole genome shotgun sequence of Gordonia soli NBRC 108243.</title>
        <authorList>
            <person name="Isaki-Nakamura S."/>
            <person name="Hosoyama A."/>
            <person name="Tsuchikane K."/>
            <person name="Ando Y."/>
            <person name="Baba S."/>
            <person name="Ohji S."/>
            <person name="Hamada M."/>
            <person name="Tamura T."/>
            <person name="Yamazoe A."/>
            <person name="Yamazaki S."/>
            <person name="Fujita N."/>
        </authorList>
    </citation>
    <scope>NUCLEOTIDE SEQUENCE [LARGE SCALE GENOMIC DNA]</scope>
    <source>
        <strain evidence="3 4">NBRC 108243</strain>
    </source>
</reference>
<comment type="caution">
    <text evidence="3">The sequence shown here is derived from an EMBL/GenBank/DDBJ whole genome shotgun (WGS) entry which is preliminary data.</text>
</comment>
<dbReference type="SUPFAM" id="SSF53335">
    <property type="entry name" value="S-adenosyl-L-methionine-dependent methyltransferases"/>
    <property type="match status" value="1"/>
</dbReference>
<dbReference type="STRING" id="1223545.GS4_08_00870"/>
<dbReference type="Pfam" id="PF08241">
    <property type="entry name" value="Methyltransf_11"/>
    <property type="match status" value="1"/>
</dbReference>
<protein>
    <submittedName>
        <fullName evidence="3">Putative methyltransferase</fullName>
    </submittedName>
</protein>
<keyword evidence="4" id="KW-1185">Reference proteome</keyword>
<evidence type="ECO:0000313" key="3">
    <source>
        <dbReference type="EMBL" id="GAC67503.1"/>
    </source>
</evidence>
<dbReference type="PANTHER" id="PTHR43861:SF1">
    <property type="entry name" value="TRANS-ACONITATE 2-METHYLTRANSFERASE"/>
    <property type="match status" value="1"/>
</dbReference>
<dbReference type="InterPro" id="IPR029063">
    <property type="entry name" value="SAM-dependent_MTases_sf"/>
</dbReference>
<evidence type="ECO:0000313" key="4">
    <source>
        <dbReference type="Proteomes" id="UP000011666"/>
    </source>
</evidence>
<dbReference type="InterPro" id="IPR013216">
    <property type="entry name" value="Methyltransf_11"/>
</dbReference>
<gene>
    <name evidence="3" type="ORF">GS4_08_00870</name>
</gene>
<dbReference type="EMBL" id="BANX01000008">
    <property type="protein sequence ID" value="GAC67503.1"/>
    <property type="molecule type" value="Genomic_DNA"/>
</dbReference>
<feature type="compositionally biased region" description="Pro residues" evidence="1">
    <location>
        <begin position="168"/>
        <end position="177"/>
    </location>
</feature>
<dbReference type="Gene3D" id="3.40.50.150">
    <property type="entry name" value="Vaccinia Virus protein VP39"/>
    <property type="match status" value="1"/>
</dbReference>
<dbReference type="GO" id="GO:0008757">
    <property type="term" value="F:S-adenosylmethionine-dependent methyltransferase activity"/>
    <property type="evidence" value="ECO:0007669"/>
    <property type="project" value="InterPro"/>
</dbReference>
<dbReference type="GO" id="GO:0032259">
    <property type="term" value="P:methylation"/>
    <property type="evidence" value="ECO:0007669"/>
    <property type="project" value="UniProtKB-KW"/>
</dbReference>
<dbReference type="CDD" id="cd02440">
    <property type="entry name" value="AdoMet_MTases"/>
    <property type="match status" value="1"/>
</dbReference>
<organism evidence="3 4">
    <name type="scientific">Gordonia soli NBRC 108243</name>
    <dbReference type="NCBI Taxonomy" id="1223545"/>
    <lineage>
        <taxon>Bacteria</taxon>
        <taxon>Bacillati</taxon>
        <taxon>Actinomycetota</taxon>
        <taxon>Actinomycetes</taxon>
        <taxon>Mycobacteriales</taxon>
        <taxon>Gordoniaceae</taxon>
        <taxon>Gordonia</taxon>
    </lineage>
</organism>
<dbReference type="PANTHER" id="PTHR43861">
    <property type="entry name" value="TRANS-ACONITATE 2-METHYLTRANSFERASE-RELATED"/>
    <property type="match status" value="1"/>
</dbReference>
<dbReference type="Proteomes" id="UP000011666">
    <property type="component" value="Unassembled WGS sequence"/>
</dbReference>
<feature type="domain" description="Methyltransferase type 11" evidence="2">
    <location>
        <begin position="48"/>
        <end position="141"/>
    </location>
</feature>
<evidence type="ECO:0000256" key="1">
    <source>
        <dbReference type="SAM" id="MobiDB-lite"/>
    </source>
</evidence>
<accession>M0QG00</accession>
<dbReference type="RefSeq" id="WP_007618764.1">
    <property type="nucleotide sequence ID" value="NZ_BANX01000008.1"/>
</dbReference>
<keyword evidence="3" id="KW-0808">Transferase</keyword>
<dbReference type="eggNOG" id="COG2226">
    <property type="taxonomic scope" value="Bacteria"/>
</dbReference>
<evidence type="ECO:0000259" key="2">
    <source>
        <dbReference type="Pfam" id="PF08241"/>
    </source>
</evidence>
<proteinExistence type="predicted"/>
<feature type="region of interest" description="Disordered" evidence="1">
    <location>
        <begin position="165"/>
        <end position="186"/>
    </location>
</feature>
<name>M0QG00_9ACTN</name>
<keyword evidence="3" id="KW-0489">Methyltransferase</keyword>